<dbReference type="AlphaFoldDB" id="A0A0D2CT28"/>
<keyword evidence="3" id="KW-1185">Reference proteome</keyword>
<evidence type="ECO:0008006" key="4">
    <source>
        <dbReference type="Google" id="ProtNLM"/>
    </source>
</evidence>
<proteinExistence type="predicted"/>
<keyword evidence="1" id="KW-0732">Signal</keyword>
<protein>
    <recommendedName>
        <fullName evidence="4">Stress response protein YvgO</fullName>
    </recommendedName>
</protein>
<accession>A0A0D2CT28</accession>
<feature type="signal peptide" evidence="1">
    <location>
        <begin position="1"/>
        <end position="22"/>
    </location>
</feature>
<reference evidence="2 3" key="1">
    <citation type="submission" date="2015-01" db="EMBL/GenBank/DDBJ databases">
        <title>The Genome Sequence of Capronia semiimmersa CBS27337.</title>
        <authorList>
            <consortium name="The Broad Institute Genomics Platform"/>
            <person name="Cuomo C."/>
            <person name="de Hoog S."/>
            <person name="Gorbushina A."/>
            <person name="Stielow B."/>
            <person name="Teixiera M."/>
            <person name="Abouelleil A."/>
            <person name="Chapman S.B."/>
            <person name="Priest M."/>
            <person name="Young S.K."/>
            <person name="Wortman J."/>
            <person name="Nusbaum C."/>
            <person name="Birren B."/>
        </authorList>
    </citation>
    <scope>NUCLEOTIDE SEQUENCE [LARGE SCALE GENOMIC DNA]</scope>
    <source>
        <strain evidence="2 3">CBS 27337</strain>
    </source>
</reference>
<organism evidence="2 3">
    <name type="scientific">Phialophora macrospora</name>
    <dbReference type="NCBI Taxonomy" id="1851006"/>
    <lineage>
        <taxon>Eukaryota</taxon>
        <taxon>Fungi</taxon>
        <taxon>Dikarya</taxon>
        <taxon>Ascomycota</taxon>
        <taxon>Pezizomycotina</taxon>
        <taxon>Eurotiomycetes</taxon>
        <taxon>Chaetothyriomycetidae</taxon>
        <taxon>Chaetothyriales</taxon>
        <taxon>Herpotrichiellaceae</taxon>
        <taxon>Phialophora</taxon>
    </lineage>
</organism>
<name>A0A0D2CT28_9EURO</name>
<gene>
    <name evidence="2" type="ORF">PV04_04289</name>
</gene>
<evidence type="ECO:0000313" key="3">
    <source>
        <dbReference type="Proteomes" id="UP000054266"/>
    </source>
</evidence>
<evidence type="ECO:0000313" key="2">
    <source>
        <dbReference type="EMBL" id="KIW68336.1"/>
    </source>
</evidence>
<sequence>MHLPSFIYLLASIAAFFSTCTGAPAGNIHHSARPDREASVDRRQIQVLVDVAVIINAAKTVIEGIEALIDLIDGDIDEAEGQFTQGVVSNLRDQYPTMNVLVYHNQDCGYDLYDATHAHVEMDIALGFTKGYEVWVFDHGTFNLVGDGGYQNWAIGGSFDGPSSDVTFYSMNGN</sequence>
<dbReference type="HOGENOM" id="CLU_1619661_0_0_1"/>
<feature type="chain" id="PRO_5002255399" description="Stress response protein YvgO" evidence="1">
    <location>
        <begin position="23"/>
        <end position="174"/>
    </location>
</feature>
<dbReference type="EMBL" id="KN846958">
    <property type="protein sequence ID" value="KIW68336.1"/>
    <property type="molecule type" value="Genomic_DNA"/>
</dbReference>
<evidence type="ECO:0000256" key="1">
    <source>
        <dbReference type="SAM" id="SignalP"/>
    </source>
</evidence>
<dbReference type="Proteomes" id="UP000054266">
    <property type="component" value="Unassembled WGS sequence"/>
</dbReference>
<dbReference type="STRING" id="5601.A0A0D2CT28"/>